<keyword evidence="2" id="KW-0472">Membrane</keyword>
<dbReference type="PROSITE" id="PS51549">
    <property type="entry name" value="DM13"/>
    <property type="match status" value="1"/>
</dbReference>
<feature type="region of interest" description="Disordered" evidence="1">
    <location>
        <begin position="45"/>
        <end position="75"/>
    </location>
</feature>
<proteinExistence type="predicted"/>
<dbReference type="Proteomes" id="UP001499942">
    <property type="component" value="Unassembled WGS sequence"/>
</dbReference>
<evidence type="ECO:0000313" key="5">
    <source>
        <dbReference type="Proteomes" id="UP001499942"/>
    </source>
</evidence>
<comment type="caution">
    <text evidence="4">The sequence shown here is derived from an EMBL/GenBank/DDBJ whole genome shotgun (WGS) entry which is preliminary data.</text>
</comment>
<dbReference type="InterPro" id="IPR019545">
    <property type="entry name" value="DM13_domain"/>
</dbReference>
<evidence type="ECO:0000256" key="2">
    <source>
        <dbReference type="SAM" id="Phobius"/>
    </source>
</evidence>
<dbReference type="EMBL" id="BAAASR010000013">
    <property type="protein sequence ID" value="GAA2489212.1"/>
    <property type="molecule type" value="Genomic_DNA"/>
</dbReference>
<feature type="transmembrane region" description="Helical" evidence="2">
    <location>
        <begin position="12"/>
        <end position="31"/>
    </location>
</feature>
<protein>
    <submittedName>
        <fullName evidence="4">DM13 domain-containing protein</fullName>
    </submittedName>
</protein>
<evidence type="ECO:0000256" key="1">
    <source>
        <dbReference type="SAM" id="MobiDB-lite"/>
    </source>
</evidence>
<organism evidence="4 5">
    <name type="scientific">Streptomyces gobitricini</name>
    <dbReference type="NCBI Taxonomy" id="68211"/>
    <lineage>
        <taxon>Bacteria</taxon>
        <taxon>Bacillati</taxon>
        <taxon>Actinomycetota</taxon>
        <taxon>Actinomycetes</taxon>
        <taxon>Kitasatosporales</taxon>
        <taxon>Streptomycetaceae</taxon>
        <taxon>Streptomyces</taxon>
    </lineage>
</organism>
<gene>
    <name evidence="4" type="ORF">GCM10010393_21040</name>
</gene>
<evidence type="ECO:0000313" key="4">
    <source>
        <dbReference type="EMBL" id="GAA2489212.1"/>
    </source>
</evidence>
<dbReference type="RefSeq" id="WP_344359378.1">
    <property type="nucleotide sequence ID" value="NZ_BAAASR010000013.1"/>
</dbReference>
<name>A0ABP5Z598_9ACTN</name>
<keyword evidence="2" id="KW-0812">Transmembrane</keyword>
<evidence type="ECO:0000259" key="3">
    <source>
        <dbReference type="PROSITE" id="PS51549"/>
    </source>
</evidence>
<accession>A0ABP5Z598</accession>
<feature type="compositionally biased region" description="Low complexity" evidence="1">
    <location>
        <begin position="45"/>
        <end position="72"/>
    </location>
</feature>
<sequence length="188" mass="20052">MIRGRRLTTRRVVIGTLVLGLVVAGFGLYWFQPWKLWADRTVSEAVPPSVPSTAPAGPSAAPSAGPSRPAGPQTVATGTLISHEHSTTGTVRVVKLADGSRILRIENLDTSNGPDLKVWVTDAPVREGKAGWHVFDDGAHLSLGDLKGNKGDQNYELPDDFDPGTYTSVSIWCDRFDVSFGAAALTTV</sequence>
<reference evidence="5" key="1">
    <citation type="journal article" date="2019" name="Int. J. Syst. Evol. Microbiol.">
        <title>The Global Catalogue of Microorganisms (GCM) 10K type strain sequencing project: providing services to taxonomists for standard genome sequencing and annotation.</title>
        <authorList>
            <consortium name="The Broad Institute Genomics Platform"/>
            <consortium name="The Broad Institute Genome Sequencing Center for Infectious Disease"/>
            <person name="Wu L."/>
            <person name="Ma J."/>
        </authorList>
    </citation>
    <scope>NUCLEOTIDE SEQUENCE [LARGE SCALE GENOMIC DNA]</scope>
    <source>
        <strain evidence="5">JCM 5062</strain>
    </source>
</reference>
<feature type="domain" description="DM13" evidence="3">
    <location>
        <begin position="73"/>
        <end position="186"/>
    </location>
</feature>
<keyword evidence="5" id="KW-1185">Reference proteome</keyword>
<keyword evidence="2" id="KW-1133">Transmembrane helix</keyword>
<dbReference type="Pfam" id="PF10517">
    <property type="entry name" value="DM13"/>
    <property type="match status" value="1"/>
</dbReference>